<sequence>MLEFSIIKHLNKLKQKKFRKEEKEFVVEGIKGVVDALNSEMEVIL</sequence>
<evidence type="ECO:0000259" key="1">
    <source>
        <dbReference type="Pfam" id="PF22435"/>
    </source>
</evidence>
<dbReference type="InterPro" id="IPR029064">
    <property type="entry name" value="Ribosomal_eL30-like_sf"/>
</dbReference>
<keyword evidence="2" id="KW-0489">Methyltransferase</keyword>
<comment type="caution">
    <text evidence="2">The sequence shown here is derived from an EMBL/GenBank/DDBJ whole genome shotgun (WGS) entry which is preliminary data.</text>
</comment>
<dbReference type="Gene3D" id="3.30.1330.30">
    <property type="match status" value="1"/>
</dbReference>
<dbReference type="GO" id="GO:0008168">
    <property type="term" value="F:methyltransferase activity"/>
    <property type="evidence" value="ECO:0007669"/>
    <property type="project" value="UniProtKB-KW"/>
</dbReference>
<dbReference type="Pfam" id="PF22435">
    <property type="entry name" value="MRM3-like_sub_bind"/>
    <property type="match status" value="1"/>
</dbReference>
<dbReference type="AlphaFoldDB" id="A0A2H0TZ47"/>
<organism evidence="2 3">
    <name type="scientific">Candidatus Magasanikbacteria bacterium CG10_big_fil_rev_8_21_14_0_10_36_16</name>
    <dbReference type="NCBI Taxonomy" id="1974645"/>
    <lineage>
        <taxon>Bacteria</taxon>
        <taxon>Candidatus Magasanikiibacteriota</taxon>
    </lineage>
</organism>
<dbReference type="Proteomes" id="UP000230852">
    <property type="component" value="Unassembled WGS sequence"/>
</dbReference>
<evidence type="ECO:0000313" key="3">
    <source>
        <dbReference type="Proteomes" id="UP000230852"/>
    </source>
</evidence>
<gene>
    <name evidence="2" type="ORF">COU28_01300</name>
</gene>
<proteinExistence type="predicted"/>
<dbReference type="InterPro" id="IPR053888">
    <property type="entry name" value="MRM3-like_sub_bind"/>
</dbReference>
<keyword evidence="2" id="KW-0808">Transferase</keyword>
<reference evidence="3" key="1">
    <citation type="submission" date="2017-09" db="EMBL/GenBank/DDBJ databases">
        <title>Depth-based differentiation of microbial function through sediment-hosted aquifers and enrichment of novel symbionts in the deep terrestrial subsurface.</title>
        <authorList>
            <person name="Probst A.J."/>
            <person name="Ladd B."/>
            <person name="Jarett J.K."/>
            <person name="Geller-Mcgrath D.E."/>
            <person name="Sieber C.M.K."/>
            <person name="Emerson J.B."/>
            <person name="Anantharaman K."/>
            <person name="Thomas B.C."/>
            <person name="Malmstrom R."/>
            <person name="Stieglmeier M."/>
            <person name="Klingl A."/>
            <person name="Woyke T."/>
            <person name="Ryan C.M."/>
            <person name="Banfield J.F."/>
        </authorList>
    </citation>
    <scope>NUCLEOTIDE SEQUENCE [LARGE SCALE GENOMIC DNA]</scope>
</reference>
<feature type="domain" description="MRM3-like substrate binding" evidence="1">
    <location>
        <begin position="6"/>
        <end position="43"/>
    </location>
</feature>
<dbReference type="SUPFAM" id="SSF55315">
    <property type="entry name" value="L30e-like"/>
    <property type="match status" value="1"/>
</dbReference>
<evidence type="ECO:0000313" key="2">
    <source>
        <dbReference type="EMBL" id="PIR78490.1"/>
    </source>
</evidence>
<feature type="non-terminal residue" evidence="2">
    <location>
        <position position="45"/>
    </location>
</feature>
<protein>
    <submittedName>
        <fullName evidence="2">RNA methyltransferase</fullName>
    </submittedName>
</protein>
<dbReference type="GO" id="GO:0032259">
    <property type="term" value="P:methylation"/>
    <property type="evidence" value="ECO:0007669"/>
    <property type="project" value="UniProtKB-KW"/>
</dbReference>
<accession>A0A2H0TZ47</accession>
<dbReference type="EMBL" id="PFBU01000024">
    <property type="protein sequence ID" value="PIR78490.1"/>
    <property type="molecule type" value="Genomic_DNA"/>
</dbReference>
<name>A0A2H0TZ47_9BACT</name>